<dbReference type="InterPro" id="IPR005467">
    <property type="entry name" value="His_kinase_dom"/>
</dbReference>
<dbReference type="GO" id="GO:0005524">
    <property type="term" value="F:ATP binding"/>
    <property type="evidence" value="ECO:0007669"/>
    <property type="project" value="UniProtKB-KW"/>
</dbReference>
<evidence type="ECO:0000256" key="9">
    <source>
        <dbReference type="SAM" id="MobiDB-lite"/>
    </source>
</evidence>
<dbReference type="InterPro" id="IPR003594">
    <property type="entry name" value="HATPase_dom"/>
</dbReference>
<dbReference type="InterPro" id="IPR036890">
    <property type="entry name" value="HATPase_C_sf"/>
</dbReference>
<evidence type="ECO:0000256" key="5">
    <source>
        <dbReference type="ARBA" id="ARBA00022741"/>
    </source>
</evidence>
<dbReference type="PANTHER" id="PTHR43065">
    <property type="entry name" value="SENSOR HISTIDINE KINASE"/>
    <property type="match status" value="1"/>
</dbReference>
<feature type="region of interest" description="Disordered" evidence="9">
    <location>
        <begin position="319"/>
        <end position="338"/>
    </location>
</feature>
<accession>A0A7M3MAX4</accession>
<dbReference type="Gene3D" id="1.10.287.130">
    <property type="match status" value="1"/>
</dbReference>
<dbReference type="AlphaFoldDB" id="A0A7M3MAX4"/>
<keyword evidence="6 12" id="KW-0418">Kinase</keyword>
<proteinExistence type="predicted"/>
<name>A0A7M3MAX4_9BACT</name>
<keyword evidence="3" id="KW-0597">Phosphoprotein</keyword>
<dbReference type="InterPro" id="IPR003661">
    <property type="entry name" value="HisK_dim/P_dom"/>
</dbReference>
<dbReference type="OrthoDB" id="9777714at2"/>
<dbReference type="Pfam" id="PF00512">
    <property type="entry name" value="HisKA"/>
    <property type="match status" value="1"/>
</dbReference>
<feature type="transmembrane region" description="Helical" evidence="10">
    <location>
        <begin position="21"/>
        <end position="45"/>
    </location>
</feature>
<dbReference type="Gene3D" id="3.30.565.10">
    <property type="entry name" value="Histidine kinase-like ATPase, C-terminal domain"/>
    <property type="match status" value="1"/>
</dbReference>
<keyword evidence="10" id="KW-1133">Transmembrane helix</keyword>
<evidence type="ECO:0000259" key="11">
    <source>
        <dbReference type="PROSITE" id="PS50109"/>
    </source>
</evidence>
<evidence type="ECO:0000256" key="7">
    <source>
        <dbReference type="ARBA" id="ARBA00022840"/>
    </source>
</evidence>
<dbReference type="RefSeq" id="WP_144304443.1">
    <property type="nucleotide sequence ID" value="NZ_QMIE01000022.1"/>
</dbReference>
<comment type="caution">
    <text evidence="12">The sequence shown here is derived from an EMBL/GenBank/DDBJ whole genome shotgun (WGS) entry which is preliminary data.</text>
</comment>
<evidence type="ECO:0000256" key="2">
    <source>
        <dbReference type="ARBA" id="ARBA00012438"/>
    </source>
</evidence>
<keyword evidence="10" id="KW-0812">Transmembrane</keyword>
<sequence>MSRKWAWGIPGLIHPELFLLASLRGVLFHLVLVPLLVVLSCLMAGGGLSATTVFFGVAGGLAVLGSGLMQLHTASKALRRSSILDEQLMQSRKMAAIGEMSSGIAHEINTPLGVITQEVEWLRHLAQEKGIGAEEEFKDSLDQIESQVARCTEITHGMLNFARAMHLVEQRTDVNRLVEDMVRWVEREAVERNIHFERRYDALLPEIGTDAPMLRHVVLNLLNNATQAVDHDGTVIVTTARNDADHILIQVADTGPGIPQEHLESIFHPFFTTKPPGKGTGLGLSICLSIVTKLGGTIKVESKLGKGATFTVRLPFGQAQAKGPETSKNAENPKHLGQ</sequence>
<keyword evidence="4" id="KW-0808">Transferase</keyword>
<dbReference type="SUPFAM" id="SSF55874">
    <property type="entry name" value="ATPase domain of HSP90 chaperone/DNA topoisomerase II/histidine kinase"/>
    <property type="match status" value="1"/>
</dbReference>
<dbReference type="InterPro" id="IPR036097">
    <property type="entry name" value="HisK_dim/P_sf"/>
</dbReference>
<keyword evidence="5" id="KW-0547">Nucleotide-binding</keyword>
<dbReference type="PRINTS" id="PR00344">
    <property type="entry name" value="BCTRLSENSOR"/>
</dbReference>
<comment type="catalytic activity">
    <reaction evidence="1">
        <text>ATP + protein L-histidine = ADP + protein N-phospho-L-histidine.</text>
        <dbReference type="EC" id="2.7.13.3"/>
    </reaction>
</comment>
<evidence type="ECO:0000256" key="6">
    <source>
        <dbReference type="ARBA" id="ARBA00022777"/>
    </source>
</evidence>
<evidence type="ECO:0000313" key="13">
    <source>
        <dbReference type="Proteomes" id="UP000448292"/>
    </source>
</evidence>
<keyword evidence="10" id="KW-0472">Membrane</keyword>
<evidence type="ECO:0000256" key="8">
    <source>
        <dbReference type="ARBA" id="ARBA00023012"/>
    </source>
</evidence>
<feature type="transmembrane region" description="Helical" evidence="10">
    <location>
        <begin position="51"/>
        <end position="71"/>
    </location>
</feature>
<dbReference type="PROSITE" id="PS50109">
    <property type="entry name" value="HIS_KIN"/>
    <property type="match status" value="1"/>
</dbReference>
<dbReference type="EC" id="2.7.13.3" evidence="2"/>
<evidence type="ECO:0000256" key="10">
    <source>
        <dbReference type="SAM" id="Phobius"/>
    </source>
</evidence>
<evidence type="ECO:0000256" key="4">
    <source>
        <dbReference type="ARBA" id="ARBA00022679"/>
    </source>
</evidence>
<keyword evidence="7" id="KW-0067">ATP-binding</keyword>
<keyword evidence="13" id="KW-1185">Reference proteome</keyword>
<evidence type="ECO:0000313" key="12">
    <source>
        <dbReference type="EMBL" id="TVM14581.1"/>
    </source>
</evidence>
<keyword evidence="8" id="KW-0902">Two-component regulatory system</keyword>
<dbReference type="Pfam" id="PF02518">
    <property type="entry name" value="HATPase_c"/>
    <property type="match status" value="1"/>
</dbReference>
<protein>
    <recommendedName>
        <fullName evidence="2">histidine kinase</fullName>
        <ecNumber evidence="2">2.7.13.3</ecNumber>
    </recommendedName>
</protein>
<dbReference type="Proteomes" id="UP000448292">
    <property type="component" value="Unassembled WGS sequence"/>
</dbReference>
<dbReference type="EMBL" id="QMIE01000022">
    <property type="protein sequence ID" value="TVM14581.1"/>
    <property type="molecule type" value="Genomic_DNA"/>
</dbReference>
<dbReference type="SMART" id="SM00388">
    <property type="entry name" value="HisKA"/>
    <property type="match status" value="1"/>
</dbReference>
<reference evidence="12 13" key="1">
    <citation type="submission" date="2018-06" db="EMBL/GenBank/DDBJ databases">
        <title>Complete genome of Desulfovibrio indonesiensis P37SLT.</title>
        <authorList>
            <person name="Crispim J.S."/>
            <person name="Vidigal P.M.P."/>
            <person name="Silva L.C.F."/>
            <person name="Laguardia C.N."/>
            <person name="Araujo L.C."/>
            <person name="Dias R.S."/>
            <person name="Sousa M.P."/>
            <person name="Paula S.O."/>
            <person name="Silva C."/>
        </authorList>
    </citation>
    <scope>NUCLEOTIDE SEQUENCE [LARGE SCALE GENOMIC DNA]</scope>
    <source>
        <strain evidence="12 13">P37SLT</strain>
    </source>
</reference>
<dbReference type="SUPFAM" id="SSF47384">
    <property type="entry name" value="Homodimeric domain of signal transducing histidine kinase"/>
    <property type="match status" value="1"/>
</dbReference>
<dbReference type="PANTHER" id="PTHR43065:SF10">
    <property type="entry name" value="PEROXIDE STRESS-ACTIVATED HISTIDINE KINASE MAK3"/>
    <property type="match status" value="1"/>
</dbReference>
<gene>
    <name evidence="12" type="ORF">DPQ33_17075</name>
</gene>
<feature type="domain" description="Histidine kinase" evidence="11">
    <location>
        <begin position="103"/>
        <end position="318"/>
    </location>
</feature>
<dbReference type="GO" id="GO:0000155">
    <property type="term" value="F:phosphorelay sensor kinase activity"/>
    <property type="evidence" value="ECO:0007669"/>
    <property type="project" value="InterPro"/>
</dbReference>
<evidence type="ECO:0000256" key="3">
    <source>
        <dbReference type="ARBA" id="ARBA00022553"/>
    </source>
</evidence>
<evidence type="ECO:0000256" key="1">
    <source>
        <dbReference type="ARBA" id="ARBA00000085"/>
    </source>
</evidence>
<dbReference type="CDD" id="cd00082">
    <property type="entry name" value="HisKA"/>
    <property type="match status" value="1"/>
</dbReference>
<dbReference type="InterPro" id="IPR004358">
    <property type="entry name" value="Sig_transdc_His_kin-like_C"/>
</dbReference>
<dbReference type="SMART" id="SM00387">
    <property type="entry name" value="HATPase_c"/>
    <property type="match status" value="1"/>
</dbReference>
<organism evidence="12 13">
    <name type="scientific">Oceanidesulfovibrio indonesiensis</name>
    <dbReference type="NCBI Taxonomy" id="54767"/>
    <lineage>
        <taxon>Bacteria</taxon>
        <taxon>Pseudomonadati</taxon>
        <taxon>Thermodesulfobacteriota</taxon>
        <taxon>Desulfovibrionia</taxon>
        <taxon>Desulfovibrionales</taxon>
        <taxon>Desulfovibrionaceae</taxon>
        <taxon>Oceanidesulfovibrio</taxon>
    </lineage>
</organism>